<evidence type="ECO:0000313" key="6">
    <source>
        <dbReference type="Proteomes" id="UP000309667"/>
    </source>
</evidence>
<dbReference type="InterPro" id="IPR050469">
    <property type="entry name" value="Diguanylate_Cyclase"/>
</dbReference>
<dbReference type="Pfam" id="PF00990">
    <property type="entry name" value="GGDEF"/>
    <property type="match status" value="1"/>
</dbReference>
<organism evidence="5 6">
    <name type="scientific">Rhizobium rhizophilum</name>
    <dbReference type="NCBI Taxonomy" id="1850373"/>
    <lineage>
        <taxon>Bacteria</taxon>
        <taxon>Pseudomonadati</taxon>
        <taxon>Pseudomonadota</taxon>
        <taxon>Alphaproteobacteria</taxon>
        <taxon>Hyphomicrobiales</taxon>
        <taxon>Rhizobiaceae</taxon>
        <taxon>Rhizobium/Agrobacterium group</taxon>
        <taxon>Rhizobium</taxon>
    </lineage>
</organism>
<comment type="catalytic activity">
    <reaction evidence="2">
        <text>2 GTP = 3',3'-c-di-GMP + 2 diphosphate</text>
        <dbReference type="Rhea" id="RHEA:24898"/>
        <dbReference type="ChEBI" id="CHEBI:33019"/>
        <dbReference type="ChEBI" id="CHEBI:37565"/>
        <dbReference type="ChEBI" id="CHEBI:58805"/>
        <dbReference type="EC" id="2.7.7.65"/>
    </reaction>
</comment>
<evidence type="ECO:0000256" key="3">
    <source>
        <dbReference type="SAM" id="Phobius"/>
    </source>
</evidence>
<dbReference type="PANTHER" id="PTHR45138">
    <property type="entry name" value="REGULATORY COMPONENTS OF SENSORY TRANSDUCTION SYSTEM"/>
    <property type="match status" value="1"/>
</dbReference>
<proteinExistence type="predicted"/>
<feature type="transmembrane region" description="Helical" evidence="3">
    <location>
        <begin position="192"/>
        <end position="214"/>
    </location>
</feature>
<dbReference type="NCBIfam" id="TIGR00254">
    <property type="entry name" value="GGDEF"/>
    <property type="match status" value="1"/>
</dbReference>
<dbReference type="InterPro" id="IPR029787">
    <property type="entry name" value="Nucleotide_cyclase"/>
</dbReference>
<dbReference type="SMART" id="SM00267">
    <property type="entry name" value="GGDEF"/>
    <property type="match status" value="1"/>
</dbReference>
<dbReference type="CDD" id="cd01949">
    <property type="entry name" value="GGDEF"/>
    <property type="match status" value="1"/>
</dbReference>
<dbReference type="SUPFAM" id="SSF55073">
    <property type="entry name" value="Nucleotide cyclase"/>
    <property type="match status" value="1"/>
</dbReference>
<keyword evidence="6" id="KW-1185">Reference proteome</keyword>
<keyword evidence="3" id="KW-0472">Membrane</keyword>
<feature type="transmembrane region" description="Helical" evidence="3">
    <location>
        <begin position="124"/>
        <end position="148"/>
    </location>
</feature>
<keyword evidence="3" id="KW-0812">Transmembrane</keyword>
<evidence type="ECO:0000313" key="5">
    <source>
        <dbReference type="EMBL" id="THV10887.1"/>
    </source>
</evidence>
<feature type="transmembrane region" description="Helical" evidence="3">
    <location>
        <begin position="244"/>
        <end position="260"/>
    </location>
</feature>
<dbReference type="InterPro" id="IPR000160">
    <property type="entry name" value="GGDEF_dom"/>
</dbReference>
<accession>A0ABY2QRI5</accession>
<feature type="transmembrane region" description="Helical" evidence="3">
    <location>
        <begin position="220"/>
        <end position="239"/>
    </location>
</feature>
<dbReference type="Gene3D" id="3.30.70.270">
    <property type="match status" value="1"/>
</dbReference>
<dbReference type="InterPro" id="IPR043128">
    <property type="entry name" value="Rev_trsase/Diguanyl_cyclase"/>
</dbReference>
<evidence type="ECO:0000256" key="2">
    <source>
        <dbReference type="ARBA" id="ARBA00034247"/>
    </source>
</evidence>
<feature type="transmembrane region" description="Helical" evidence="3">
    <location>
        <begin position="266"/>
        <end position="287"/>
    </location>
</feature>
<feature type="transmembrane region" description="Helical" evidence="3">
    <location>
        <begin position="154"/>
        <end position="171"/>
    </location>
</feature>
<dbReference type="PROSITE" id="PS50887">
    <property type="entry name" value="GGDEF"/>
    <property type="match status" value="1"/>
</dbReference>
<name>A0ABY2QRI5_9HYPH</name>
<evidence type="ECO:0000259" key="4">
    <source>
        <dbReference type="PROSITE" id="PS50887"/>
    </source>
</evidence>
<evidence type="ECO:0000256" key="1">
    <source>
        <dbReference type="ARBA" id="ARBA00012528"/>
    </source>
</evidence>
<feature type="domain" description="GGDEF" evidence="4">
    <location>
        <begin position="354"/>
        <end position="488"/>
    </location>
</feature>
<dbReference type="EC" id="2.7.7.65" evidence="1"/>
<reference evidence="5 6" key="1">
    <citation type="submission" date="2019-04" db="EMBL/GenBank/DDBJ databases">
        <title>Genome sequence of strain 7209-2.</title>
        <authorList>
            <person name="Gao J."/>
            <person name="Sun J."/>
        </authorList>
    </citation>
    <scope>NUCLEOTIDE SEQUENCE [LARGE SCALE GENOMIC DNA]</scope>
    <source>
        <strain evidence="5 6">7209-2</strain>
    </source>
</reference>
<keyword evidence="3" id="KW-1133">Transmembrane helix</keyword>
<protein>
    <recommendedName>
        <fullName evidence="1">diguanylate cyclase</fullName>
        <ecNumber evidence="1">2.7.7.65</ecNumber>
    </recommendedName>
</protein>
<dbReference type="PANTHER" id="PTHR45138:SF9">
    <property type="entry name" value="DIGUANYLATE CYCLASE DGCM-RELATED"/>
    <property type="match status" value="1"/>
</dbReference>
<dbReference type="EMBL" id="STGT01000006">
    <property type="protein sequence ID" value="THV10887.1"/>
    <property type="molecule type" value="Genomic_DNA"/>
</dbReference>
<sequence>MMSGLSSSFSNSRISDARMRDERVAKTWSQFSIGVSSRLVVMAPGEHENPDRSTILTYQGFSWSQKFSICKPCWICSRVRSATNRRLPYTSSGFSRTEVLLLQKLTLPILGADDETDPPWDYLAILYSIVPHLIAAVAILSASVLPYAEGQTTKVGIVTVILVMQVGLRAWGDYAYRRRAAHEPLKLWVDRFVPLSLVSGLAWGTALAILYTGGSPDTQVVVLAVGCGIVQSSAARAYLAPRSTLMVIVIVTAIVNAAAISEGNWIMVPICAAYVGFLASYMVRLIAMDEKRIAAERKTRVLVKALAESNAKLIQANEQLHRHARTDALTGLENRRGFDHELHRRLLLMRETGRPLALLLIDVDHFKRFNDANGHQAGDECLRTIAQLLAGLVTPSDDIAARYGGEEFAIILQDDEAIQAETFAEELRESVACLSLPTRNGNASTLTVSIGVAIAEPSDDDRTLIARADHRLYEAKAAGRDRVCASDRAEHLAGSR</sequence>
<gene>
    <name evidence="5" type="ORF">E9677_21235</name>
</gene>
<dbReference type="Proteomes" id="UP000309667">
    <property type="component" value="Unassembled WGS sequence"/>
</dbReference>
<comment type="caution">
    <text evidence="5">The sequence shown here is derived from an EMBL/GenBank/DDBJ whole genome shotgun (WGS) entry which is preliminary data.</text>
</comment>